<evidence type="ECO:0000313" key="4">
    <source>
        <dbReference type="Proteomes" id="UP001221898"/>
    </source>
</evidence>
<feature type="compositionally biased region" description="Gly residues" evidence="1">
    <location>
        <begin position="82"/>
        <end position="93"/>
    </location>
</feature>
<feature type="domain" description="BTB" evidence="2">
    <location>
        <begin position="573"/>
        <end position="621"/>
    </location>
</feature>
<name>A0AAD7R7D9_9TELE</name>
<dbReference type="Gene3D" id="3.30.710.10">
    <property type="entry name" value="Potassium Channel Kv1.1, Chain A"/>
    <property type="match status" value="1"/>
</dbReference>
<accession>A0AAD7R7D9</accession>
<keyword evidence="4" id="KW-1185">Reference proteome</keyword>
<reference evidence="3" key="1">
    <citation type="journal article" date="2023" name="Science">
        <title>Genome structures resolve the early diversification of teleost fishes.</title>
        <authorList>
            <person name="Parey E."/>
            <person name="Louis A."/>
            <person name="Montfort J."/>
            <person name="Bouchez O."/>
            <person name="Roques C."/>
            <person name="Iampietro C."/>
            <person name="Lluch J."/>
            <person name="Castinel A."/>
            <person name="Donnadieu C."/>
            <person name="Desvignes T."/>
            <person name="Floi Bucao C."/>
            <person name="Jouanno E."/>
            <person name="Wen M."/>
            <person name="Mejri S."/>
            <person name="Dirks R."/>
            <person name="Jansen H."/>
            <person name="Henkel C."/>
            <person name="Chen W.J."/>
            <person name="Zahm M."/>
            <person name="Cabau C."/>
            <person name="Klopp C."/>
            <person name="Thompson A.W."/>
            <person name="Robinson-Rechavi M."/>
            <person name="Braasch I."/>
            <person name="Lecointre G."/>
            <person name="Bobe J."/>
            <person name="Postlethwait J.H."/>
            <person name="Berthelot C."/>
            <person name="Roest Crollius H."/>
            <person name="Guiguen Y."/>
        </authorList>
    </citation>
    <scope>NUCLEOTIDE SEQUENCE</scope>
    <source>
        <strain evidence="3">NC1722</strain>
    </source>
</reference>
<dbReference type="EMBL" id="JAINUG010000488">
    <property type="protein sequence ID" value="KAJ8367309.1"/>
    <property type="molecule type" value="Genomic_DNA"/>
</dbReference>
<feature type="compositionally biased region" description="Polar residues" evidence="1">
    <location>
        <begin position="997"/>
        <end position="1008"/>
    </location>
</feature>
<feature type="compositionally biased region" description="Polar residues" evidence="1">
    <location>
        <begin position="830"/>
        <end position="843"/>
    </location>
</feature>
<dbReference type="PANTHER" id="PTHR21541:SF3">
    <property type="entry name" value="STRUCTURE-SPECIFIC ENDONUCLEASE SUBUNIT SLX4"/>
    <property type="match status" value="1"/>
</dbReference>
<evidence type="ECO:0000256" key="1">
    <source>
        <dbReference type="SAM" id="MobiDB-lite"/>
    </source>
</evidence>
<dbReference type="SUPFAM" id="SSF54695">
    <property type="entry name" value="POZ domain"/>
    <property type="match status" value="1"/>
</dbReference>
<feature type="compositionally biased region" description="Basic and acidic residues" evidence="1">
    <location>
        <begin position="327"/>
        <end position="341"/>
    </location>
</feature>
<feature type="compositionally biased region" description="Basic residues" evidence="1">
    <location>
        <begin position="363"/>
        <end position="372"/>
    </location>
</feature>
<dbReference type="AlphaFoldDB" id="A0AAD7R7D9"/>
<dbReference type="InterPro" id="IPR011333">
    <property type="entry name" value="SKP1/BTB/POZ_sf"/>
</dbReference>
<dbReference type="GO" id="GO:0000712">
    <property type="term" value="P:resolution of meiotic recombination intermediates"/>
    <property type="evidence" value="ECO:0007669"/>
    <property type="project" value="TreeGrafter"/>
</dbReference>
<protein>
    <recommendedName>
        <fullName evidence="2">BTB domain-containing protein</fullName>
    </recommendedName>
</protein>
<comment type="caution">
    <text evidence="3">The sequence shown here is derived from an EMBL/GenBank/DDBJ whole genome shotgun (WGS) entry which is preliminary data.</text>
</comment>
<feature type="region of interest" description="Disordered" evidence="1">
    <location>
        <begin position="475"/>
        <end position="501"/>
    </location>
</feature>
<feature type="compositionally biased region" description="Pro residues" evidence="1">
    <location>
        <begin position="373"/>
        <end position="383"/>
    </location>
</feature>
<evidence type="ECO:0000259" key="2">
    <source>
        <dbReference type="Pfam" id="PF00651"/>
    </source>
</evidence>
<feature type="compositionally biased region" description="Low complexity" evidence="1">
    <location>
        <begin position="960"/>
        <end position="971"/>
    </location>
</feature>
<feature type="compositionally biased region" description="Low complexity" evidence="1">
    <location>
        <begin position="1018"/>
        <end position="1032"/>
    </location>
</feature>
<dbReference type="PANTHER" id="PTHR21541">
    <property type="entry name" value="BTB POZ DOMAIN CONTAINING 12"/>
    <property type="match status" value="1"/>
</dbReference>
<organism evidence="3 4">
    <name type="scientific">Aldrovandia affinis</name>
    <dbReference type="NCBI Taxonomy" id="143900"/>
    <lineage>
        <taxon>Eukaryota</taxon>
        <taxon>Metazoa</taxon>
        <taxon>Chordata</taxon>
        <taxon>Craniata</taxon>
        <taxon>Vertebrata</taxon>
        <taxon>Euteleostomi</taxon>
        <taxon>Actinopterygii</taxon>
        <taxon>Neopterygii</taxon>
        <taxon>Teleostei</taxon>
        <taxon>Notacanthiformes</taxon>
        <taxon>Halosauridae</taxon>
        <taxon>Aldrovandia</taxon>
    </lineage>
</organism>
<feature type="region of interest" description="Disordered" evidence="1">
    <location>
        <begin position="65"/>
        <end position="96"/>
    </location>
</feature>
<gene>
    <name evidence="3" type="ORF">AAFF_G00320930</name>
</gene>
<feature type="compositionally biased region" description="Pro residues" evidence="1">
    <location>
        <begin position="397"/>
        <end position="412"/>
    </location>
</feature>
<dbReference type="InterPro" id="IPR000210">
    <property type="entry name" value="BTB/POZ_dom"/>
</dbReference>
<feature type="region of interest" description="Disordered" evidence="1">
    <location>
        <begin position="276"/>
        <end position="453"/>
    </location>
</feature>
<dbReference type="Proteomes" id="UP001221898">
    <property type="component" value="Unassembled WGS sequence"/>
</dbReference>
<dbReference type="GO" id="GO:0033557">
    <property type="term" value="C:Slx1-Slx4 complex"/>
    <property type="evidence" value="ECO:0007669"/>
    <property type="project" value="TreeGrafter"/>
</dbReference>
<feature type="compositionally biased region" description="Basic and acidic residues" evidence="1">
    <location>
        <begin position="727"/>
        <end position="737"/>
    </location>
</feature>
<feature type="region of interest" description="Disordered" evidence="1">
    <location>
        <begin position="683"/>
        <end position="846"/>
    </location>
</feature>
<evidence type="ECO:0000313" key="3">
    <source>
        <dbReference type="EMBL" id="KAJ8367309.1"/>
    </source>
</evidence>
<feature type="compositionally biased region" description="Basic residues" evidence="1">
    <location>
        <begin position="302"/>
        <end position="311"/>
    </location>
</feature>
<feature type="compositionally biased region" description="Basic and acidic residues" evidence="1">
    <location>
        <begin position="875"/>
        <end position="891"/>
    </location>
</feature>
<feature type="region of interest" description="Disordered" evidence="1">
    <location>
        <begin position="865"/>
        <end position="1045"/>
    </location>
</feature>
<feature type="compositionally biased region" description="Basic residues" evidence="1">
    <location>
        <begin position="1035"/>
        <end position="1045"/>
    </location>
</feature>
<proteinExistence type="predicted"/>
<feature type="compositionally biased region" description="Acidic residues" evidence="1">
    <location>
        <begin position="709"/>
        <end position="719"/>
    </location>
</feature>
<sequence length="1045" mass="112657">MQPRRRPNLKVLPKLGEKRSMVRSRVRGNSWIAGQPARPSITVRLRRRTRANRVFTPRALLPRQLCPRKPPRVASAPSADGGATGGGAGGLGLGQCPNGDANLRVKEKVVLRMQKFRRVSPQKLTHVEDEQPRRTALGTADATLLPASAQAVDPLQGPLGDQALALRLQEEMDREAQGREEMVDLEQGGLFFCQICQRDLSVMSPLHRTQHINRCLDKSEGSGPPPPPPAVPECPMCGKRFKSQKSRAAHLKRCSAELGVAPALLLQAVQRQATETASDCAAGPPTQAGGSKRKGSADPNRPPKKRQRKKAAPLDEDTMVALALSRSMEEQEREREREREALLAAPAAAAVSGLQWRPDAGKKRGKKKKGPHRPPSPPSPPGSGPRRRPQTAAGPSRRPPAPSAPPHAPDPGLPTQRPAGLDSPTEEQAVAPPSTECRSQGRGEAGLAPCPPRLGSQTLCDLMELAEEGMTLTQWGYAPNADPEPEPEPEPEPTQGASVTPLHLSGFVPERAPTAGSAKSTVALSRLTTDLSSMVNNPQLSDVQLQVDSGEVFLPTRSCCTPAAPCWYRWFMTLGDVPPGAAQALLQYLYTGRCPLSPALLPHVQELAVRFDLEELEQMCQHCPGGVAVEPWVEVQEQEEEQEQECGEQEFLELLRSIPPLREGDSVEERVDEDELLEIYQFAATQRKPESETETETEAEAKAVGQSGGEEEEEEEEEERGSTGTETEEKREDRGKGENTSLSRPCSDRSSSHRHPSLDVFPAGPAADRVTEEGSEQAGPTADHVTEEGSEQAGHAAGHVTEEGSEQAGPGGDASLDRSYDCLFSKSWGEHTSPSQEGASTELHSSRREAVVIDLSISPPLHCVPALGPSPLRPRAPEERALSRRDVKRESQGCTQVSPRWPELIVLSDSGEEQDVDVPRDLHTDCDTEAGAGQNQGAVDRGPVDCSPVDGGPKDRDLVDSSPADSSPADGGPEDSCIEMSWLIPGTPEPPARPMRVNSTQTYCSMRPTQLFARPRTSSSSSSSSSSLPPLSGQHLRRLHACPAA</sequence>
<dbReference type="Pfam" id="PF00651">
    <property type="entry name" value="BTB"/>
    <property type="match status" value="1"/>
</dbReference>
<feature type="compositionally biased region" description="Basic and acidic residues" evidence="1">
    <location>
        <begin position="917"/>
        <end position="926"/>
    </location>
</feature>